<dbReference type="InterPro" id="IPR004017">
    <property type="entry name" value="Cys_rich_dom"/>
</dbReference>
<keyword evidence="1" id="KW-0004">4Fe-4S</keyword>
<evidence type="ECO:0000259" key="6">
    <source>
        <dbReference type="PROSITE" id="PS51379"/>
    </source>
</evidence>
<dbReference type="PROSITE" id="PS51379">
    <property type="entry name" value="4FE4S_FER_2"/>
    <property type="match status" value="1"/>
</dbReference>
<dbReference type="Pfam" id="PF13183">
    <property type="entry name" value="Fer4_8"/>
    <property type="match status" value="1"/>
</dbReference>
<dbReference type="PANTHER" id="PTHR43255">
    <property type="entry name" value="IRON-SULFUR-BINDING OXIDOREDUCTASE FADF-RELATED-RELATED"/>
    <property type="match status" value="1"/>
</dbReference>
<name>A0A1H1TJS7_9BRAD</name>
<dbReference type="GO" id="GO:0051539">
    <property type="term" value="F:4 iron, 4 sulfur cluster binding"/>
    <property type="evidence" value="ECO:0007669"/>
    <property type="project" value="UniProtKB-KW"/>
</dbReference>
<protein>
    <submittedName>
        <fullName evidence="7">Fe-S oxidoreductase</fullName>
    </submittedName>
</protein>
<reference evidence="8" key="1">
    <citation type="submission" date="2016-10" db="EMBL/GenBank/DDBJ databases">
        <authorList>
            <person name="Varghese N."/>
            <person name="Submissions S."/>
        </authorList>
    </citation>
    <scope>NUCLEOTIDE SEQUENCE [LARGE SCALE GENOMIC DNA]</scope>
    <source>
        <strain evidence="8">GAS369</strain>
    </source>
</reference>
<evidence type="ECO:0000256" key="4">
    <source>
        <dbReference type="ARBA" id="ARBA00023004"/>
    </source>
</evidence>
<evidence type="ECO:0000256" key="3">
    <source>
        <dbReference type="ARBA" id="ARBA00023002"/>
    </source>
</evidence>
<dbReference type="InterPro" id="IPR017896">
    <property type="entry name" value="4Fe4S_Fe-S-bd"/>
</dbReference>
<keyword evidence="8" id="KW-1185">Reference proteome</keyword>
<dbReference type="Pfam" id="PF02754">
    <property type="entry name" value="CCG"/>
    <property type="match status" value="1"/>
</dbReference>
<keyword evidence="3" id="KW-0560">Oxidoreductase</keyword>
<dbReference type="InterPro" id="IPR017900">
    <property type="entry name" value="4Fe4S_Fe_S_CS"/>
</dbReference>
<dbReference type="InterPro" id="IPR009051">
    <property type="entry name" value="Helical_ferredxn"/>
</dbReference>
<feature type="domain" description="4Fe-4S ferredoxin-type" evidence="6">
    <location>
        <begin position="13"/>
        <end position="45"/>
    </location>
</feature>
<dbReference type="GO" id="GO:0016491">
    <property type="term" value="F:oxidoreductase activity"/>
    <property type="evidence" value="ECO:0007669"/>
    <property type="project" value="UniProtKB-KW"/>
</dbReference>
<dbReference type="InterPro" id="IPR051460">
    <property type="entry name" value="HdrC_iron-sulfur_subunit"/>
</dbReference>
<sequence length="455" mass="49789">MQPMTDISFETALGERVDEMLDACTRCGKCVEVCPSVRPAGISATRSEDIISGVLDLVRTGDGPEAARQWAASCMLSGECIKACDYGVNPRFLLAMARLGIAKADSGLPERRRQGLERYRDLGRDVTVLSRLQLDSEVLERLGQKSATVSKPAEAPDFIFYTGCNVLKTPHIALLALDIMDALGVTYQVMGGPSHCCGVMQLRTGDLEMSGRMASSTMEKLSHSKSGQVISWCPSCYVQFTELTLPTIERQHGSRPFEMTPFMRFLDGRLAQLKPQLQRRVEMRVALHRHPGVVGVMEAAAEILKAIPGVELVDLKQPAVGLQSVNVGVLPAFKRELQLNELEAARDAGLDALVAVYHSDHRELCAHERDWPFRIVNLLEVVGESMGLHRHDRYKQLKIMQDADQIVAECSDLITKHSLDAGNARSVIVKAMLGDQPLPLKPGSGPVGQSASDGH</sequence>
<evidence type="ECO:0000313" key="7">
    <source>
        <dbReference type="EMBL" id="SDS60565.1"/>
    </source>
</evidence>
<dbReference type="Proteomes" id="UP000243904">
    <property type="component" value="Chromosome I"/>
</dbReference>
<keyword evidence="2" id="KW-0479">Metal-binding</keyword>
<dbReference type="AlphaFoldDB" id="A0A1H1TJS7"/>
<accession>A0A1H1TJS7</accession>
<dbReference type="SUPFAM" id="SSF54862">
    <property type="entry name" value="4Fe-4S ferredoxins"/>
    <property type="match status" value="1"/>
</dbReference>
<keyword evidence="5" id="KW-0411">Iron-sulfur</keyword>
<proteinExistence type="predicted"/>
<evidence type="ECO:0000256" key="2">
    <source>
        <dbReference type="ARBA" id="ARBA00022723"/>
    </source>
</evidence>
<dbReference type="Gene3D" id="1.10.1060.10">
    <property type="entry name" value="Alpha-helical ferredoxin"/>
    <property type="match status" value="1"/>
</dbReference>
<keyword evidence="4" id="KW-0408">Iron</keyword>
<evidence type="ECO:0000256" key="1">
    <source>
        <dbReference type="ARBA" id="ARBA00022485"/>
    </source>
</evidence>
<dbReference type="PANTHER" id="PTHR43255:SF1">
    <property type="entry name" value="IRON-SULFUR-BINDING OXIDOREDUCTASE FADF-RELATED"/>
    <property type="match status" value="1"/>
</dbReference>
<dbReference type="GO" id="GO:0046872">
    <property type="term" value="F:metal ion binding"/>
    <property type="evidence" value="ECO:0007669"/>
    <property type="project" value="UniProtKB-KW"/>
</dbReference>
<organism evidence="7 8">
    <name type="scientific">Bradyrhizobium canariense</name>
    <dbReference type="NCBI Taxonomy" id="255045"/>
    <lineage>
        <taxon>Bacteria</taxon>
        <taxon>Pseudomonadati</taxon>
        <taxon>Pseudomonadota</taxon>
        <taxon>Alphaproteobacteria</taxon>
        <taxon>Hyphomicrobiales</taxon>
        <taxon>Nitrobacteraceae</taxon>
        <taxon>Bradyrhizobium</taxon>
    </lineage>
</organism>
<evidence type="ECO:0000313" key="8">
    <source>
        <dbReference type="Proteomes" id="UP000243904"/>
    </source>
</evidence>
<dbReference type="PROSITE" id="PS00198">
    <property type="entry name" value="4FE4S_FER_1"/>
    <property type="match status" value="1"/>
</dbReference>
<dbReference type="EMBL" id="LT629750">
    <property type="protein sequence ID" value="SDS60565.1"/>
    <property type="molecule type" value="Genomic_DNA"/>
</dbReference>
<dbReference type="GO" id="GO:0005886">
    <property type="term" value="C:plasma membrane"/>
    <property type="evidence" value="ECO:0007669"/>
    <property type="project" value="TreeGrafter"/>
</dbReference>
<evidence type="ECO:0000256" key="5">
    <source>
        <dbReference type="ARBA" id="ARBA00023014"/>
    </source>
</evidence>
<gene>
    <name evidence="7" type="ORF">SAMN05444158_2581</name>
</gene>